<dbReference type="OMA" id="QKSRLWQ"/>
<feature type="domain" description="Protein kinase" evidence="6">
    <location>
        <begin position="1"/>
        <end position="96"/>
    </location>
</feature>
<dbReference type="PANTHER" id="PTHR47983:SF49">
    <property type="entry name" value="RECEPTOR-LIKE CYTOPLASMIC KINASE 1"/>
    <property type="match status" value="1"/>
</dbReference>
<name>A0A078IIM8_BRANA</name>
<dbReference type="PANTHER" id="PTHR47983">
    <property type="entry name" value="PTO-INTERACTING PROTEIN 1-LIKE"/>
    <property type="match status" value="1"/>
</dbReference>
<gene>
    <name evidence="7" type="primary">BnaC03g72440D</name>
    <name evidence="7" type="ORF">GSBRNA2T00097762001</name>
</gene>
<dbReference type="Gramene" id="CDY50915">
    <property type="protein sequence ID" value="CDY50915"/>
    <property type="gene ID" value="GSBRNA2T00097762001"/>
</dbReference>
<keyword evidence="1" id="KW-0597">Phosphoprotein</keyword>
<evidence type="ECO:0000256" key="3">
    <source>
        <dbReference type="ARBA" id="ARBA00022741"/>
    </source>
</evidence>
<dbReference type="InterPro" id="IPR052101">
    <property type="entry name" value="Plant_StressResp_Kinase"/>
</dbReference>
<dbReference type="Pfam" id="PF00069">
    <property type="entry name" value="Pkinase"/>
    <property type="match status" value="1"/>
</dbReference>
<dbReference type="InterPro" id="IPR000719">
    <property type="entry name" value="Prot_kinase_dom"/>
</dbReference>
<keyword evidence="3" id="KW-0547">Nucleotide-binding</keyword>
<keyword evidence="2" id="KW-0808">Transferase</keyword>
<evidence type="ECO:0000256" key="5">
    <source>
        <dbReference type="ARBA" id="ARBA00022840"/>
    </source>
</evidence>
<organism evidence="7 8">
    <name type="scientific">Brassica napus</name>
    <name type="common">Rape</name>
    <dbReference type="NCBI Taxonomy" id="3708"/>
    <lineage>
        <taxon>Eukaryota</taxon>
        <taxon>Viridiplantae</taxon>
        <taxon>Streptophyta</taxon>
        <taxon>Embryophyta</taxon>
        <taxon>Tracheophyta</taxon>
        <taxon>Spermatophyta</taxon>
        <taxon>Magnoliopsida</taxon>
        <taxon>eudicotyledons</taxon>
        <taxon>Gunneridae</taxon>
        <taxon>Pentapetalae</taxon>
        <taxon>rosids</taxon>
        <taxon>malvids</taxon>
        <taxon>Brassicales</taxon>
        <taxon>Brassicaceae</taxon>
        <taxon>Brassiceae</taxon>
        <taxon>Brassica</taxon>
    </lineage>
</organism>
<reference evidence="7 8" key="1">
    <citation type="journal article" date="2014" name="Science">
        <title>Plant genetics. Early allopolyploid evolution in the post-Neolithic Brassica napus oilseed genome.</title>
        <authorList>
            <person name="Chalhoub B."/>
            <person name="Denoeud F."/>
            <person name="Liu S."/>
            <person name="Parkin I.A."/>
            <person name="Tang H."/>
            <person name="Wang X."/>
            <person name="Chiquet J."/>
            <person name="Belcram H."/>
            <person name="Tong C."/>
            <person name="Samans B."/>
            <person name="Correa M."/>
            <person name="Da Silva C."/>
            <person name="Just J."/>
            <person name="Falentin C."/>
            <person name="Koh C.S."/>
            <person name="Le Clainche I."/>
            <person name="Bernard M."/>
            <person name="Bento P."/>
            <person name="Noel B."/>
            <person name="Labadie K."/>
            <person name="Alberti A."/>
            <person name="Charles M."/>
            <person name="Arnaud D."/>
            <person name="Guo H."/>
            <person name="Daviaud C."/>
            <person name="Alamery S."/>
            <person name="Jabbari K."/>
            <person name="Zhao M."/>
            <person name="Edger P.P."/>
            <person name="Chelaifa H."/>
            <person name="Tack D."/>
            <person name="Lassalle G."/>
            <person name="Mestiri I."/>
            <person name="Schnel N."/>
            <person name="Le Paslier M.C."/>
            <person name="Fan G."/>
            <person name="Renault V."/>
            <person name="Bayer P.E."/>
            <person name="Golicz A.A."/>
            <person name="Manoli S."/>
            <person name="Lee T.H."/>
            <person name="Thi V.H."/>
            <person name="Chalabi S."/>
            <person name="Hu Q."/>
            <person name="Fan C."/>
            <person name="Tollenaere R."/>
            <person name="Lu Y."/>
            <person name="Battail C."/>
            <person name="Shen J."/>
            <person name="Sidebottom C.H."/>
            <person name="Wang X."/>
            <person name="Canaguier A."/>
            <person name="Chauveau A."/>
            <person name="Berard A."/>
            <person name="Deniot G."/>
            <person name="Guan M."/>
            <person name="Liu Z."/>
            <person name="Sun F."/>
            <person name="Lim Y.P."/>
            <person name="Lyons E."/>
            <person name="Town C.D."/>
            <person name="Bancroft I."/>
            <person name="Wang X."/>
            <person name="Meng J."/>
            <person name="Ma J."/>
            <person name="Pires J.C."/>
            <person name="King G.J."/>
            <person name="Brunel D."/>
            <person name="Delourme R."/>
            <person name="Renard M."/>
            <person name="Aury J.M."/>
            <person name="Adams K.L."/>
            <person name="Batley J."/>
            <person name="Snowdon R.J."/>
            <person name="Tost J."/>
            <person name="Edwards D."/>
            <person name="Zhou Y."/>
            <person name="Hua W."/>
            <person name="Sharpe A.G."/>
            <person name="Paterson A.H."/>
            <person name="Guan C."/>
            <person name="Wincker P."/>
        </authorList>
    </citation>
    <scope>NUCLEOTIDE SEQUENCE [LARGE SCALE GENOMIC DNA]</scope>
    <source>
        <strain evidence="8">cv. Darmor-bzh</strain>
    </source>
</reference>
<evidence type="ECO:0000256" key="4">
    <source>
        <dbReference type="ARBA" id="ARBA00022777"/>
    </source>
</evidence>
<dbReference type="Proteomes" id="UP000028999">
    <property type="component" value="Unassembled WGS sequence"/>
</dbReference>
<dbReference type="GO" id="GO:0004672">
    <property type="term" value="F:protein kinase activity"/>
    <property type="evidence" value="ECO:0007669"/>
    <property type="project" value="InterPro"/>
</dbReference>
<dbReference type="AlphaFoldDB" id="A0A078IIM8"/>
<proteinExistence type="predicted"/>
<keyword evidence="5" id="KW-0067">ATP-binding</keyword>
<dbReference type="EMBL" id="LK032948">
    <property type="protein sequence ID" value="CDY50915.1"/>
    <property type="molecule type" value="Genomic_DNA"/>
</dbReference>
<keyword evidence="4" id="KW-0418">Kinase</keyword>
<accession>A0A078IIM8</accession>
<sequence>MTLTKQKSRLWQFVLTGIQGSFHDVLHVSTARALECLHDKANPHIIHRDTKSSNVLLFEDDVAKVSDFDLSDQATAMASRLYSTHVLGTFVYHASE</sequence>
<dbReference type="GO" id="GO:0005524">
    <property type="term" value="F:ATP binding"/>
    <property type="evidence" value="ECO:0007669"/>
    <property type="project" value="UniProtKB-KW"/>
</dbReference>
<keyword evidence="8" id="KW-1185">Reference proteome</keyword>
<dbReference type="OrthoDB" id="1111260at2759"/>
<evidence type="ECO:0000313" key="8">
    <source>
        <dbReference type="Proteomes" id="UP000028999"/>
    </source>
</evidence>
<evidence type="ECO:0000313" key="7">
    <source>
        <dbReference type="EMBL" id="CDY50915.1"/>
    </source>
</evidence>
<dbReference type="Gene3D" id="1.10.510.10">
    <property type="entry name" value="Transferase(Phosphotransferase) domain 1"/>
    <property type="match status" value="1"/>
</dbReference>
<evidence type="ECO:0000256" key="2">
    <source>
        <dbReference type="ARBA" id="ARBA00022679"/>
    </source>
</evidence>
<evidence type="ECO:0000259" key="6">
    <source>
        <dbReference type="PROSITE" id="PS50011"/>
    </source>
</evidence>
<dbReference type="InterPro" id="IPR011009">
    <property type="entry name" value="Kinase-like_dom_sf"/>
</dbReference>
<evidence type="ECO:0000256" key="1">
    <source>
        <dbReference type="ARBA" id="ARBA00022553"/>
    </source>
</evidence>
<protein>
    <submittedName>
        <fullName evidence="7">BnaC03g72440D protein</fullName>
    </submittedName>
</protein>
<dbReference type="PROSITE" id="PS50011">
    <property type="entry name" value="PROTEIN_KINASE_DOM"/>
    <property type="match status" value="1"/>
</dbReference>
<dbReference type="SUPFAM" id="SSF56112">
    <property type="entry name" value="Protein kinase-like (PK-like)"/>
    <property type="match status" value="1"/>
</dbReference>
<dbReference type="PaxDb" id="3708-A0A078IIM8"/>